<dbReference type="Gene3D" id="1.10.238.10">
    <property type="entry name" value="EF-hand"/>
    <property type="match status" value="1"/>
</dbReference>
<evidence type="ECO:0000256" key="1">
    <source>
        <dbReference type="ARBA" id="ARBA00004635"/>
    </source>
</evidence>
<dbReference type="NCBIfam" id="TIGR00231">
    <property type="entry name" value="small_GTP"/>
    <property type="match status" value="1"/>
</dbReference>
<dbReference type="FunFam" id="3.40.50.300:FF:001129">
    <property type="entry name" value="ras-related protein Rab-44 isoform X2"/>
    <property type="match status" value="1"/>
</dbReference>
<dbReference type="SMART" id="SM00174">
    <property type="entry name" value="RHO"/>
    <property type="match status" value="1"/>
</dbReference>
<dbReference type="PROSITE" id="PS51421">
    <property type="entry name" value="RAS"/>
    <property type="match status" value="1"/>
</dbReference>
<comment type="subcellular location">
    <subcellularLocation>
        <location evidence="1">Membrane</location>
        <topology evidence="1">Lipid-anchor</topology>
    </subcellularLocation>
</comment>
<dbReference type="GeneTree" id="ENSGT00440000033504"/>
<evidence type="ECO:0000256" key="5">
    <source>
        <dbReference type="ARBA" id="ARBA00023134"/>
    </source>
</evidence>
<dbReference type="Gene3D" id="3.40.50.300">
    <property type="entry name" value="P-loop containing nucleotide triphosphate hydrolases"/>
    <property type="match status" value="1"/>
</dbReference>
<evidence type="ECO:0000259" key="10">
    <source>
        <dbReference type="PROSITE" id="PS50222"/>
    </source>
</evidence>
<dbReference type="InterPro" id="IPR001806">
    <property type="entry name" value="Small_GTPase"/>
</dbReference>
<dbReference type="SMART" id="SM00173">
    <property type="entry name" value="RAS"/>
    <property type="match status" value="1"/>
</dbReference>
<dbReference type="InterPro" id="IPR002048">
    <property type="entry name" value="EF_hand_dom"/>
</dbReference>
<dbReference type="EC" id="3.6.5.2" evidence="3"/>
<evidence type="ECO:0000256" key="2">
    <source>
        <dbReference type="ARBA" id="ARBA00006270"/>
    </source>
</evidence>
<dbReference type="InterPro" id="IPR011992">
    <property type="entry name" value="EF-hand-dom_pair"/>
</dbReference>
<dbReference type="PROSITE" id="PS51419">
    <property type="entry name" value="RAB"/>
    <property type="match status" value="1"/>
</dbReference>
<accession>A0A8C7ZJS1</accession>
<organism evidence="11 12">
    <name type="scientific">Oryzias sinensis</name>
    <name type="common">Chinese medaka</name>
    <dbReference type="NCBI Taxonomy" id="183150"/>
    <lineage>
        <taxon>Eukaryota</taxon>
        <taxon>Metazoa</taxon>
        <taxon>Chordata</taxon>
        <taxon>Craniata</taxon>
        <taxon>Vertebrata</taxon>
        <taxon>Euteleostomi</taxon>
        <taxon>Actinopterygii</taxon>
        <taxon>Neopterygii</taxon>
        <taxon>Teleostei</taxon>
        <taxon>Neoteleostei</taxon>
        <taxon>Acanthomorphata</taxon>
        <taxon>Ovalentaria</taxon>
        <taxon>Atherinomorphae</taxon>
        <taxon>Beloniformes</taxon>
        <taxon>Adrianichthyidae</taxon>
        <taxon>Oryziinae</taxon>
        <taxon>Oryzias</taxon>
    </lineage>
</organism>
<comment type="similarity">
    <text evidence="2">Belongs to the small GTPase superfamily. Rab family.</text>
</comment>
<dbReference type="SMART" id="SM00175">
    <property type="entry name" value="RAB"/>
    <property type="match status" value="1"/>
</dbReference>
<evidence type="ECO:0000256" key="7">
    <source>
        <dbReference type="ARBA" id="ARBA00023289"/>
    </source>
</evidence>
<name>A0A8C7ZJS1_9TELE</name>
<dbReference type="CDD" id="cd00154">
    <property type="entry name" value="Rab"/>
    <property type="match status" value="1"/>
</dbReference>
<dbReference type="PROSITE" id="PS51417">
    <property type="entry name" value="ARF"/>
    <property type="match status" value="1"/>
</dbReference>
<dbReference type="SMART" id="SM00176">
    <property type="entry name" value="RAN"/>
    <property type="match status" value="1"/>
</dbReference>
<keyword evidence="6" id="KW-0449">Lipoprotein</keyword>
<dbReference type="GO" id="GO:0003925">
    <property type="term" value="F:G protein activity"/>
    <property type="evidence" value="ECO:0007669"/>
    <property type="project" value="UniProtKB-EC"/>
</dbReference>
<feature type="domain" description="EF-hand" evidence="10">
    <location>
        <begin position="60"/>
        <end position="95"/>
    </location>
</feature>
<dbReference type="SUPFAM" id="SSF52540">
    <property type="entry name" value="P-loop containing nucleoside triphosphate hydrolases"/>
    <property type="match status" value="1"/>
</dbReference>
<dbReference type="GO" id="GO:0005525">
    <property type="term" value="F:GTP binding"/>
    <property type="evidence" value="ECO:0007669"/>
    <property type="project" value="UniProtKB-KW"/>
</dbReference>
<evidence type="ECO:0000313" key="12">
    <source>
        <dbReference type="Proteomes" id="UP000694383"/>
    </source>
</evidence>
<evidence type="ECO:0000256" key="9">
    <source>
        <dbReference type="SAM" id="Coils"/>
    </source>
</evidence>
<reference evidence="11" key="2">
    <citation type="submission" date="2025-09" db="UniProtKB">
        <authorList>
            <consortium name="Ensembl"/>
        </authorList>
    </citation>
    <scope>IDENTIFICATION</scope>
</reference>
<comment type="catalytic activity">
    <reaction evidence="8">
        <text>GTP + H2O = GDP + phosphate + H(+)</text>
        <dbReference type="Rhea" id="RHEA:19669"/>
        <dbReference type="ChEBI" id="CHEBI:15377"/>
        <dbReference type="ChEBI" id="CHEBI:15378"/>
        <dbReference type="ChEBI" id="CHEBI:37565"/>
        <dbReference type="ChEBI" id="CHEBI:43474"/>
        <dbReference type="ChEBI" id="CHEBI:58189"/>
        <dbReference type="EC" id="3.6.5.2"/>
    </reaction>
    <physiologicalReaction direction="left-to-right" evidence="8">
        <dbReference type="Rhea" id="RHEA:19670"/>
    </physiologicalReaction>
</comment>
<keyword evidence="7" id="KW-0636">Prenylation</keyword>
<keyword evidence="9" id="KW-0175">Coiled coil</keyword>
<proteinExistence type="inferred from homology"/>
<dbReference type="Ensembl" id="ENSOSIT00000043979.1">
    <property type="protein sequence ID" value="ENSOSIP00000041759.1"/>
    <property type="gene ID" value="ENSOSIG00000020243.1"/>
</dbReference>
<reference evidence="11" key="1">
    <citation type="submission" date="2025-08" db="UniProtKB">
        <authorList>
            <consortium name="Ensembl"/>
        </authorList>
    </citation>
    <scope>IDENTIFICATION</scope>
</reference>
<protein>
    <recommendedName>
        <fullName evidence="3">small monomeric GTPase</fullName>
        <ecNumber evidence="3">3.6.5.2</ecNumber>
    </recommendedName>
</protein>
<feature type="coiled-coil region" evidence="9">
    <location>
        <begin position="176"/>
        <end position="357"/>
    </location>
</feature>
<dbReference type="InterPro" id="IPR027417">
    <property type="entry name" value="P-loop_NTPase"/>
</dbReference>
<dbReference type="InterPro" id="IPR005225">
    <property type="entry name" value="Small_GTP-bd"/>
</dbReference>
<dbReference type="Pfam" id="PF00071">
    <property type="entry name" value="Ras"/>
    <property type="match status" value="1"/>
</dbReference>
<dbReference type="PROSITE" id="PS51420">
    <property type="entry name" value="RHO"/>
    <property type="match status" value="1"/>
</dbReference>
<evidence type="ECO:0000256" key="4">
    <source>
        <dbReference type="ARBA" id="ARBA00022741"/>
    </source>
</evidence>
<evidence type="ECO:0000256" key="3">
    <source>
        <dbReference type="ARBA" id="ARBA00011984"/>
    </source>
</evidence>
<dbReference type="PROSITE" id="PS50222">
    <property type="entry name" value="EF_HAND_2"/>
    <property type="match status" value="1"/>
</dbReference>
<dbReference type="SUPFAM" id="SSF47473">
    <property type="entry name" value="EF-hand"/>
    <property type="match status" value="1"/>
</dbReference>
<sequence length="675" mass="78249">MEEEEGAAKAVEDSTERRGSDLGITALLSKTKEFFQTCDVEGKGFLTRLDMRRLHREVPLSAEQLEDVFDSLDMDHAGYLTLEAFSSRFSRFFFFFLRNDQHQASSPVLKTKEALYQSQWEAKLSGDEDEEERHFCMLLESLGAINVFEDPGEVRNLWTQFRRNEPHLLSNFEEFLARVTVQIKEAYQEKKEMESALQRKAATHDSEIRHLYEEMEAQIKTEKDRLLLMDSERLQLRSQDLEHQLRSKERELEYLFQKQKRLELQCNDLNSEKQESHVENLKLKMTNEELSKALECTGQELALAQEQLAMLQEQARRLRQEKDMEMYRVTEGLQREKQSLMRQLDLLREMNKHLKDERDVFCEEVSLHDITTFIYSCAKKEAGKMTPKLMLRNGATQRSEMVKAGTAEEFMDALPEGWPLRRVISIEEDHLPHLLQDGPQPLLQLSEEDDVKAQSKTETPVAMKTPVSPRQQPQFIKIVLKKVIYRLFKVVLVGDSCVGKTSLLRSFCEGRFHPSSTTTVGIDYSVKTLTLDSMQIAMQLWDTAGQERYRSITKQFFRKADGVVVMFDVTLEESFKAVRPWLNNVQEAAGEGIPILLLGNKMDMEQEREVSFKAAERLAFENNMMFYEVSAYTGKNVTESLTHLARVLIEQEDRVRDTTVTLTAAHPIKKKTCCK</sequence>
<evidence type="ECO:0000313" key="11">
    <source>
        <dbReference type="Ensembl" id="ENSOSIP00000041759.1"/>
    </source>
</evidence>
<dbReference type="PRINTS" id="PR00449">
    <property type="entry name" value="RASTRNSFRMNG"/>
</dbReference>
<dbReference type="Proteomes" id="UP000694383">
    <property type="component" value="Unplaced"/>
</dbReference>
<dbReference type="GO" id="GO:0016020">
    <property type="term" value="C:membrane"/>
    <property type="evidence" value="ECO:0007669"/>
    <property type="project" value="UniProtKB-SubCell"/>
</dbReference>
<keyword evidence="4" id="KW-0547">Nucleotide-binding</keyword>
<evidence type="ECO:0000256" key="6">
    <source>
        <dbReference type="ARBA" id="ARBA00023288"/>
    </source>
</evidence>
<evidence type="ECO:0000256" key="8">
    <source>
        <dbReference type="ARBA" id="ARBA00047660"/>
    </source>
</evidence>
<dbReference type="InterPro" id="IPR050305">
    <property type="entry name" value="Small_GTPase_Rab"/>
</dbReference>
<keyword evidence="5" id="KW-0342">GTP-binding</keyword>
<dbReference type="GO" id="GO:0005509">
    <property type="term" value="F:calcium ion binding"/>
    <property type="evidence" value="ECO:0007669"/>
    <property type="project" value="InterPro"/>
</dbReference>
<keyword evidence="12" id="KW-1185">Reference proteome</keyword>
<dbReference type="PANTHER" id="PTHR47980">
    <property type="entry name" value="LD44762P"/>
    <property type="match status" value="1"/>
</dbReference>
<dbReference type="SMART" id="SM00177">
    <property type="entry name" value="ARF"/>
    <property type="match status" value="1"/>
</dbReference>
<dbReference type="AlphaFoldDB" id="A0A8C7ZJS1"/>